<dbReference type="AlphaFoldDB" id="A0A2B4R3U4"/>
<keyword evidence="2" id="KW-1185">Reference proteome</keyword>
<evidence type="ECO:0000313" key="2">
    <source>
        <dbReference type="Proteomes" id="UP000225706"/>
    </source>
</evidence>
<organism evidence="1 2">
    <name type="scientific">Stylophora pistillata</name>
    <name type="common">Smooth cauliflower coral</name>
    <dbReference type="NCBI Taxonomy" id="50429"/>
    <lineage>
        <taxon>Eukaryota</taxon>
        <taxon>Metazoa</taxon>
        <taxon>Cnidaria</taxon>
        <taxon>Anthozoa</taxon>
        <taxon>Hexacorallia</taxon>
        <taxon>Scleractinia</taxon>
        <taxon>Astrocoeniina</taxon>
        <taxon>Pocilloporidae</taxon>
        <taxon>Stylophora</taxon>
    </lineage>
</organism>
<feature type="non-terminal residue" evidence="1">
    <location>
        <position position="64"/>
    </location>
</feature>
<dbReference type="EMBL" id="LSMT01004007">
    <property type="protein sequence ID" value="PFX11068.1"/>
    <property type="molecule type" value="Genomic_DNA"/>
</dbReference>
<dbReference type="Proteomes" id="UP000225706">
    <property type="component" value="Unassembled WGS sequence"/>
</dbReference>
<comment type="caution">
    <text evidence="1">The sequence shown here is derived from an EMBL/GenBank/DDBJ whole genome shotgun (WGS) entry which is preliminary data.</text>
</comment>
<reference evidence="2" key="1">
    <citation type="journal article" date="2017" name="bioRxiv">
        <title>Comparative analysis of the genomes of Stylophora pistillata and Acropora digitifera provides evidence for extensive differences between species of corals.</title>
        <authorList>
            <person name="Voolstra C.R."/>
            <person name="Li Y."/>
            <person name="Liew Y.J."/>
            <person name="Baumgarten S."/>
            <person name="Zoccola D."/>
            <person name="Flot J.-F."/>
            <person name="Tambutte S."/>
            <person name="Allemand D."/>
            <person name="Aranda M."/>
        </authorList>
    </citation>
    <scope>NUCLEOTIDE SEQUENCE [LARGE SCALE GENOMIC DNA]</scope>
</reference>
<accession>A0A2B4R3U4</accession>
<gene>
    <name evidence="1" type="ORF">AWC38_SpisGene25491</name>
</gene>
<protein>
    <submittedName>
        <fullName evidence="1">Uncharacterized protein</fullName>
    </submittedName>
</protein>
<name>A0A2B4R3U4_STYPI</name>
<evidence type="ECO:0000313" key="1">
    <source>
        <dbReference type="EMBL" id="PFX11068.1"/>
    </source>
</evidence>
<sequence>ELEAAVLILQRHIDLEQQVWKCLENLKSVQSEWHGKSIDCTQKIIASQGKIARLRSRMLRCLTE</sequence>
<feature type="non-terminal residue" evidence="1">
    <location>
        <position position="1"/>
    </location>
</feature>
<proteinExistence type="predicted"/>